<evidence type="ECO:0000256" key="1">
    <source>
        <dbReference type="SAM" id="MobiDB-lite"/>
    </source>
</evidence>
<name>A0A8S1EVN6_9PELO</name>
<dbReference type="GO" id="GO:0048846">
    <property type="term" value="P:axon extension involved in axon guidance"/>
    <property type="evidence" value="ECO:0007669"/>
    <property type="project" value="TreeGrafter"/>
</dbReference>
<dbReference type="AlphaFoldDB" id="A0A8S1EVN6"/>
<keyword evidence="3" id="KW-1185">Reference proteome</keyword>
<accession>A0A8S1EVN6</accession>
<dbReference type="OrthoDB" id="5826740at2759"/>
<evidence type="ECO:0000313" key="3">
    <source>
        <dbReference type="Proteomes" id="UP000494206"/>
    </source>
</evidence>
<organism evidence="2 3">
    <name type="scientific">Caenorhabditis bovis</name>
    <dbReference type="NCBI Taxonomy" id="2654633"/>
    <lineage>
        <taxon>Eukaryota</taxon>
        <taxon>Metazoa</taxon>
        <taxon>Ecdysozoa</taxon>
        <taxon>Nematoda</taxon>
        <taxon>Chromadorea</taxon>
        <taxon>Rhabditida</taxon>
        <taxon>Rhabditina</taxon>
        <taxon>Rhabditomorpha</taxon>
        <taxon>Rhabditoidea</taxon>
        <taxon>Rhabditidae</taxon>
        <taxon>Peloderinae</taxon>
        <taxon>Caenorhabditis</taxon>
    </lineage>
</organism>
<sequence>MSYHKTKTQENEQEKNDRDAIAFGTNNYSYVVEQGAMGTPKNMGGGVKVLEKKPKAKFAHAPPITPFSVNPTKKSHVKTTIKEEDQQMICQAAIVADRLGRGLELISLVNETDVPVGYATTEEKANYVLDVIRSHLEKMTEDKYVLYGFVDEKQWIFSGAENTLADFSELRLELKLVLTAPVNMQISAFSGNIKQLSDVLKKQNSPDIRKASNERHSTERSSKKKKKAVAAEKIEKLEKILKKDQTPKAQKSSSSSKNPTPPGKNGQRNEEQLHSAKGPKTGMTQIENTAGSNSGKKTKAISAKIPRVNELFSTKNK</sequence>
<dbReference type="PANTHER" id="PTHR31026:SF1">
    <property type="entry name" value="ENHANCER OF UNCOORDINATION"/>
    <property type="match status" value="1"/>
</dbReference>
<feature type="compositionally biased region" description="Basic and acidic residues" evidence="1">
    <location>
        <begin position="207"/>
        <end position="221"/>
    </location>
</feature>
<gene>
    <name evidence="2" type="ORF">CBOVIS_LOCUS6455</name>
</gene>
<dbReference type="GO" id="GO:0043025">
    <property type="term" value="C:neuronal cell body"/>
    <property type="evidence" value="ECO:0007669"/>
    <property type="project" value="TreeGrafter"/>
</dbReference>
<dbReference type="EMBL" id="CADEPM010000004">
    <property type="protein sequence ID" value="CAB3404061.1"/>
    <property type="molecule type" value="Genomic_DNA"/>
</dbReference>
<dbReference type="PANTHER" id="PTHR31026">
    <property type="entry name" value="ENHANCER OF UNCOORDINATION"/>
    <property type="match status" value="1"/>
</dbReference>
<feature type="compositionally biased region" description="Basic and acidic residues" evidence="1">
    <location>
        <begin position="229"/>
        <end position="246"/>
    </location>
</feature>
<protein>
    <submittedName>
        <fullName evidence="2">Uncharacterized protein</fullName>
    </submittedName>
</protein>
<feature type="compositionally biased region" description="Polar residues" evidence="1">
    <location>
        <begin position="282"/>
        <end position="295"/>
    </location>
</feature>
<reference evidence="2 3" key="1">
    <citation type="submission" date="2020-04" db="EMBL/GenBank/DDBJ databases">
        <authorList>
            <person name="Laetsch R D."/>
            <person name="Stevens L."/>
            <person name="Kumar S."/>
            <person name="Blaxter L. M."/>
        </authorList>
    </citation>
    <scope>NUCLEOTIDE SEQUENCE [LARGE SCALE GENOMIC DNA]</scope>
</reference>
<comment type="caution">
    <text evidence="2">The sequence shown here is derived from an EMBL/GenBank/DDBJ whole genome shotgun (WGS) entry which is preliminary data.</text>
</comment>
<dbReference type="Proteomes" id="UP000494206">
    <property type="component" value="Unassembled WGS sequence"/>
</dbReference>
<proteinExistence type="predicted"/>
<evidence type="ECO:0000313" key="2">
    <source>
        <dbReference type="EMBL" id="CAB3404061.1"/>
    </source>
</evidence>
<feature type="region of interest" description="Disordered" evidence="1">
    <location>
        <begin position="200"/>
        <end position="317"/>
    </location>
</feature>